<dbReference type="Pfam" id="PF03712">
    <property type="entry name" value="Cu2_monoox_C"/>
    <property type="match status" value="1"/>
</dbReference>
<dbReference type="InterPro" id="IPR005018">
    <property type="entry name" value="DOMON_domain"/>
</dbReference>
<feature type="region of interest" description="Disordered" evidence="4">
    <location>
        <begin position="774"/>
        <end position="812"/>
    </location>
</feature>
<dbReference type="Gene3D" id="2.60.120.230">
    <property type="match status" value="1"/>
</dbReference>
<feature type="compositionally biased region" description="Low complexity" evidence="4">
    <location>
        <begin position="75"/>
        <end position="87"/>
    </location>
</feature>
<feature type="compositionally biased region" description="Pro residues" evidence="4">
    <location>
        <begin position="111"/>
        <end position="135"/>
    </location>
</feature>
<dbReference type="InterPro" id="IPR000323">
    <property type="entry name" value="Cu2_ascorb_mOase_N"/>
</dbReference>
<name>A0ABP1PLL2_9HEXA</name>
<dbReference type="SMART" id="SM00664">
    <property type="entry name" value="DoH"/>
    <property type="match status" value="1"/>
</dbReference>
<reference evidence="6 7" key="1">
    <citation type="submission" date="2024-08" db="EMBL/GenBank/DDBJ databases">
        <authorList>
            <person name="Cucini C."/>
            <person name="Frati F."/>
        </authorList>
    </citation>
    <scope>NUCLEOTIDE SEQUENCE [LARGE SCALE GENOMIC DNA]</scope>
</reference>
<keyword evidence="3" id="KW-0325">Glycoprotein</keyword>
<evidence type="ECO:0000313" key="6">
    <source>
        <dbReference type="EMBL" id="CAL8068681.1"/>
    </source>
</evidence>
<evidence type="ECO:0000259" key="5">
    <source>
        <dbReference type="PROSITE" id="PS50836"/>
    </source>
</evidence>
<dbReference type="CDD" id="cd09631">
    <property type="entry name" value="DOMON_DOH"/>
    <property type="match status" value="1"/>
</dbReference>
<dbReference type="SUPFAM" id="SSF49742">
    <property type="entry name" value="PHM/PNGase F"/>
    <property type="match status" value="2"/>
</dbReference>
<dbReference type="Gene3D" id="2.60.120.310">
    <property type="entry name" value="Copper type II, ascorbate-dependent monooxygenase, N-terminal domain"/>
    <property type="match status" value="1"/>
</dbReference>
<evidence type="ECO:0000256" key="4">
    <source>
        <dbReference type="SAM" id="MobiDB-lite"/>
    </source>
</evidence>
<keyword evidence="2" id="KW-1015">Disulfide bond</keyword>
<dbReference type="EMBL" id="CAXLJM020000002">
    <property type="protein sequence ID" value="CAL8068681.1"/>
    <property type="molecule type" value="Genomic_DNA"/>
</dbReference>
<feature type="compositionally biased region" description="Low complexity" evidence="4">
    <location>
        <begin position="145"/>
        <end position="159"/>
    </location>
</feature>
<sequence length="812" mass="92159">MFFSNKLLLVSRKQGFLQIFIIVFLLTQVLSDYRGTRWGQYHRRKSHNLRPPQEPGASNRPSVSRASQITPSTWSTEPQSRSSTTTTPLRPQDFQPPRYLSLSAVTQRGPPYQPPPIPPPTTQPPGPNRPAPPLQGRPKSRYDPSSSSELSRSSSKSGSDYPPGNLGGSRTVTGNNRLSSLSSSSLNDPLNPYRHDVTLDPESRFKLTWVVDWSRNLTIFNVTVQTTGWIGFGFSLRTPEQTQDGDIADFIIGGVNRDGSSYFTDRHDGLSLNTVTEPFTRLPPIDPSQDWNLNTFWERGGRTFLSFSRSFDTCDDAHDLPITEDSLRIIWAIGETDELTFPNENRGFYDAYVLTPDLTPREVLDNEVKQDSSSPMQIFSMPANLQIPERETTYWCTWHRTPTKTKHHIIGVEAVFPTEEDRRHVHHLLIHRCVAPPGIDPDSLFGPPSRSNGGECYFASAPNPHPMNYCRETVHVWGVGGRPFFFPDHVGLAMSEDGAEYFILQVHLDNPELRADLTVRLTIEAFYTSEVRKYDAAMLGLGNQAPAATSIIAPPNTRGHATIGICPAECTEKGLQGQEVNIFAGWLHTHTTGSASTFMHLRGDKELPWIIYDDNWNFSFQQFRVLNQERRLLPGDRLIARCEYDTTRRNGSAVVGGFGSREAMCTGHVYYYPRQIGFSMCRSVTRDEDYWSFIKMRNATWDTERRQVVVTDPPEYAGLTVFEHVNRNIDWTPEYIRELQRQHLFAPQVGQCPNTFDTPAISLRELNEMARRGVFKPLPPDPDSEFDARNPRNIPRYRRPQQCSARNPLRRG</sequence>
<gene>
    <name evidence="6" type="ORF">ODALV1_LOCUS415</name>
</gene>
<dbReference type="Proteomes" id="UP001642540">
    <property type="component" value="Unassembled WGS sequence"/>
</dbReference>
<protein>
    <recommendedName>
        <fullName evidence="5">DOMON domain-containing protein</fullName>
    </recommendedName>
</protein>
<dbReference type="PANTHER" id="PTHR10157:SF23">
    <property type="entry name" value="MOXD1 HOMOLOG 1"/>
    <property type="match status" value="1"/>
</dbReference>
<comment type="similarity">
    <text evidence="1">Belongs to the copper type II ascorbate-dependent monooxygenase family.</text>
</comment>
<evidence type="ECO:0000313" key="7">
    <source>
        <dbReference type="Proteomes" id="UP001642540"/>
    </source>
</evidence>
<proteinExistence type="inferred from homology"/>
<feature type="compositionally biased region" description="Polar residues" evidence="4">
    <location>
        <begin position="168"/>
        <end position="177"/>
    </location>
</feature>
<comment type="caution">
    <text evidence="6">The sequence shown here is derived from an EMBL/GenBank/DDBJ whole genome shotgun (WGS) entry which is preliminary data.</text>
</comment>
<dbReference type="Pfam" id="PF01082">
    <property type="entry name" value="Cu2_monooxygen"/>
    <property type="match status" value="1"/>
</dbReference>
<feature type="domain" description="DOMON" evidence="5">
    <location>
        <begin position="203"/>
        <end position="334"/>
    </location>
</feature>
<dbReference type="Pfam" id="PF03351">
    <property type="entry name" value="DOMON"/>
    <property type="match status" value="1"/>
</dbReference>
<evidence type="ECO:0000256" key="1">
    <source>
        <dbReference type="ARBA" id="ARBA00010676"/>
    </source>
</evidence>
<dbReference type="InterPro" id="IPR045266">
    <property type="entry name" value="DOH_DOMON"/>
</dbReference>
<dbReference type="InterPro" id="IPR036939">
    <property type="entry name" value="Cu2_ascorb_mOase_N_sf"/>
</dbReference>
<accession>A0ABP1PLL2</accession>
<organism evidence="6 7">
    <name type="scientific">Orchesella dallaii</name>
    <dbReference type="NCBI Taxonomy" id="48710"/>
    <lineage>
        <taxon>Eukaryota</taxon>
        <taxon>Metazoa</taxon>
        <taxon>Ecdysozoa</taxon>
        <taxon>Arthropoda</taxon>
        <taxon>Hexapoda</taxon>
        <taxon>Collembola</taxon>
        <taxon>Entomobryomorpha</taxon>
        <taxon>Entomobryoidea</taxon>
        <taxon>Orchesellidae</taxon>
        <taxon>Orchesellinae</taxon>
        <taxon>Orchesella</taxon>
    </lineage>
</organism>
<evidence type="ECO:0000256" key="3">
    <source>
        <dbReference type="ARBA" id="ARBA00023180"/>
    </source>
</evidence>
<dbReference type="PROSITE" id="PS50836">
    <property type="entry name" value="DOMON"/>
    <property type="match status" value="1"/>
</dbReference>
<feature type="compositionally biased region" description="Polar residues" evidence="4">
    <location>
        <begin position="59"/>
        <end position="74"/>
    </location>
</feature>
<dbReference type="InterPro" id="IPR008977">
    <property type="entry name" value="PHM/PNGase_F_dom_sf"/>
</dbReference>
<dbReference type="InterPro" id="IPR014784">
    <property type="entry name" value="Cu2_ascorb_mOase-like_C"/>
</dbReference>
<dbReference type="PANTHER" id="PTHR10157">
    <property type="entry name" value="DOPAMINE BETA HYDROXYLASE RELATED"/>
    <property type="match status" value="1"/>
</dbReference>
<dbReference type="InterPro" id="IPR000945">
    <property type="entry name" value="DBH-like"/>
</dbReference>
<keyword evidence="7" id="KW-1185">Reference proteome</keyword>
<feature type="region of interest" description="Disordered" evidence="4">
    <location>
        <begin position="43"/>
        <end position="192"/>
    </location>
</feature>
<dbReference type="InterPro" id="IPR024548">
    <property type="entry name" value="Cu2_monoox_C"/>
</dbReference>
<evidence type="ECO:0000256" key="2">
    <source>
        <dbReference type="ARBA" id="ARBA00023157"/>
    </source>
</evidence>